<dbReference type="Proteomes" id="UP000193719">
    <property type="component" value="Unassembled WGS sequence"/>
</dbReference>
<reference evidence="2 3" key="2">
    <citation type="submission" date="2016-08" db="EMBL/GenBank/DDBJ databases">
        <title>Pervasive Adenine N6-methylation of Active Genes in Fungi.</title>
        <authorList>
            <consortium name="DOE Joint Genome Institute"/>
            <person name="Mondo S.J."/>
            <person name="Dannebaum R.O."/>
            <person name="Kuo R.C."/>
            <person name="Labutti K."/>
            <person name="Haridas S."/>
            <person name="Kuo A."/>
            <person name="Salamov A."/>
            <person name="Ahrendt S.R."/>
            <person name="Lipzen A."/>
            <person name="Sullivan W."/>
            <person name="Andreopoulos W.B."/>
            <person name="Clum A."/>
            <person name="Lindquist E."/>
            <person name="Daum C."/>
            <person name="Ramamoorthy G.K."/>
            <person name="Gryganskyi A."/>
            <person name="Culley D."/>
            <person name="Magnuson J.K."/>
            <person name="James T.Y."/>
            <person name="O'Malley M.A."/>
            <person name="Stajich J.E."/>
            <person name="Spatafora J.W."/>
            <person name="Visel A."/>
            <person name="Grigoriev I.V."/>
        </authorList>
    </citation>
    <scope>NUCLEOTIDE SEQUENCE [LARGE SCALE GENOMIC DNA]</scope>
    <source>
        <strain evidence="3">finn</strain>
    </source>
</reference>
<feature type="non-terminal residue" evidence="2">
    <location>
        <position position="315"/>
    </location>
</feature>
<proteinExistence type="predicted"/>
<sequence>MVYQNNRQNVMVKGFGNSFMNRANVNQHIQHKQQLNNKTQKPTQKPLRGQNLQQFNNAVHELCFMYDAVNYFGKSEYAKKNCWRVINKHQLNTATIYSIRYAPSVPKRNVAKKQPTKKQEQRPQPKQQPKQQLRQQLKQQQPKQQLRQQPKQQLRQQLKQQQPKQQSRKQGGRRIGGCQFKPNVPRVHNYSTTPLPNNLYPTPKNFNHLFDAFNYFGNPKVRGIKSWIESSRTHKLNSIATVFAKRNAPHVPIRHNRSNRKNQQQGPKNNNKSKEMFQSNNLTEDNHKRTTENKRINSQMFGKITTLVQNNVCSS</sequence>
<evidence type="ECO:0000313" key="3">
    <source>
        <dbReference type="Proteomes" id="UP000193719"/>
    </source>
</evidence>
<protein>
    <submittedName>
        <fullName evidence="2">Uncharacterized protein</fullName>
    </submittedName>
</protein>
<dbReference type="OrthoDB" id="2149485at2759"/>
<evidence type="ECO:0000256" key="1">
    <source>
        <dbReference type="SAM" id="MobiDB-lite"/>
    </source>
</evidence>
<feature type="compositionally biased region" description="Basic and acidic residues" evidence="1">
    <location>
        <begin position="284"/>
        <end position="295"/>
    </location>
</feature>
<comment type="caution">
    <text evidence="2">The sequence shown here is derived from an EMBL/GenBank/DDBJ whole genome shotgun (WGS) entry which is preliminary data.</text>
</comment>
<accession>A0A1Y1UEC0</accession>
<feature type="region of interest" description="Disordered" evidence="1">
    <location>
        <begin position="246"/>
        <end position="295"/>
    </location>
</feature>
<organism evidence="2 3">
    <name type="scientific">Piromyces finnis</name>
    <dbReference type="NCBI Taxonomy" id="1754191"/>
    <lineage>
        <taxon>Eukaryota</taxon>
        <taxon>Fungi</taxon>
        <taxon>Fungi incertae sedis</taxon>
        <taxon>Chytridiomycota</taxon>
        <taxon>Chytridiomycota incertae sedis</taxon>
        <taxon>Neocallimastigomycetes</taxon>
        <taxon>Neocallimastigales</taxon>
        <taxon>Neocallimastigaceae</taxon>
        <taxon>Piromyces</taxon>
    </lineage>
</organism>
<dbReference type="EMBL" id="MCFH01000163">
    <property type="protein sequence ID" value="ORX35846.1"/>
    <property type="molecule type" value="Genomic_DNA"/>
</dbReference>
<feature type="compositionally biased region" description="Low complexity" evidence="1">
    <location>
        <begin position="124"/>
        <end position="165"/>
    </location>
</feature>
<gene>
    <name evidence="2" type="ORF">BCR36DRAFT_588503</name>
</gene>
<feature type="region of interest" description="Disordered" evidence="1">
    <location>
        <begin position="106"/>
        <end position="196"/>
    </location>
</feature>
<name>A0A1Y1UEC0_9FUNG</name>
<reference evidence="2 3" key="1">
    <citation type="submission" date="2016-08" db="EMBL/GenBank/DDBJ databases">
        <title>Genomes of anaerobic fungi encode conserved fungal cellulosomes for biomass hydrolysis.</title>
        <authorList>
            <consortium name="DOE Joint Genome Institute"/>
            <person name="Haitjema C.H."/>
            <person name="Gilmore S.P."/>
            <person name="Henske J.K."/>
            <person name="Solomon K.V."/>
            <person name="De Groot R."/>
            <person name="Kuo A."/>
            <person name="Mondo S.J."/>
            <person name="Salamov A.A."/>
            <person name="Labutti K."/>
            <person name="Zhao Z."/>
            <person name="Chiniquy J."/>
            <person name="Barry K."/>
            <person name="Brewer H.M."/>
            <person name="Purvine S.O."/>
            <person name="Wright A.T."/>
            <person name="Boxma B."/>
            <person name="Van Alen T."/>
            <person name="Hackstein J.H."/>
            <person name="Baker S.E."/>
            <person name="Grigoriev I.V."/>
            <person name="O'Malley M.A."/>
        </authorList>
    </citation>
    <scope>NUCLEOTIDE SEQUENCE [LARGE SCALE GENOMIC DNA]</scope>
    <source>
        <strain evidence="3">finn</strain>
    </source>
</reference>
<feature type="compositionally biased region" description="Low complexity" evidence="1">
    <location>
        <begin position="261"/>
        <end position="270"/>
    </location>
</feature>
<evidence type="ECO:0000313" key="2">
    <source>
        <dbReference type="EMBL" id="ORX35846.1"/>
    </source>
</evidence>
<dbReference type="AlphaFoldDB" id="A0A1Y1UEC0"/>
<keyword evidence="3" id="KW-1185">Reference proteome</keyword>